<evidence type="ECO:0000313" key="2">
    <source>
        <dbReference type="EMBL" id="TET48121.1"/>
    </source>
</evidence>
<evidence type="ECO:0000259" key="1">
    <source>
        <dbReference type="Pfam" id="PF01370"/>
    </source>
</evidence>
<sequence length="323" mass="36169">MNTISKIKKVLVTGASGKVGKRLVKQLIEKGYAVRILIHKTKPEGFAINDVEMVKGDLIDPSSLESAVESVETVCHMAAVFDIFPPYKYEADHDVVYKFNVTGTYNLMEAIRKSGSVKHIIFGSSESVYASDVREHKSPITEEEELFPGRFYSLTKILGEDMVRHYRDLHGIDFTILRFAWILDASDVIRAFEYETWEGMIAEGEREELARQCSKSKALFVPTYEDGSARIDHIVDAEDAALAAVLSVENPSSRGKIFNIAGPAPFQYDAVIEDTAKRLGLSWYKGKIVGAFPYELSIKKAERIIGYRPKYSIESTLAKALKP</sequence>
<dbReference type="InterPro" id="IPR001509">
    <property type="entry name" value="Epimerase_deHydtase"/>
</dbReference>
<gene>
    <name evidence="2" type="ORF">E3J59_01110</name>
</gene>
<accession>A0A523V0E2</accession>
<name>A0A523V0E2_UNCAE</name>
<reference evidence="2 3" key="1">
    <citation type="submission" date="2019-03" db="EMBL/GenBank/DDBJ databases">
        <title>Metabolic potential of uncultured bacteria and archaea associated with petroleum seepage in deep-sea sediments.</title>
        <authorList>
            <person name="Dong X."/>
            <person name="Hubert C."/>
        </authorList>
    </citation>
    <scope>NUCLEOTIDE SEQUENCE [LARGE SCALE GENOMIC DNA]</scope>
    <source>
        <strain evidence="2">E29_bin78</strain>
    </source>
</reference>
<dbReference type="InterPro" id="IPR050177">
    <property type="entry name" value="Lipid_A_modif_metabolic_enz"/>
</dbReference>
<comment type="caution">
    <text evidence="2">The sequence shown here is derived from an EMBL/GenBank/DDBJ whole genome shotgun (WGS) entry which is preliminary data.</text>
</comment>
<dbReference type="Proteomes" id="UP000320679">
    <property type="component" value="Unassembled WGS sequence"/>
</dbReference>
<dbReference type="PANTHER" id="PTHR43245">
    <property type="entry name" value="BIFUNCTIONAL POLYMYXIN RESISTANCE PROTEIN ARNA"/>
    <property type="match status" value="1"/>
</dbReference>
<dbReference type="Gene3D" id="3.40.50.720">
    <property type="entry name" value="NAD(P)-binding Rossmann-like Domain"/>
    <property type="match status" value="1"/>
</dbReference>
<protein>
    <submittedName>
        <fullName evidence="2">NAD(P)-dependent oxidoreductase</fullName>
    </submittedName>
</protein>
<dbReference type="SUPFAM" id="SSF51735">
    <property type="entry name" value="NAD(P)-binding Rossmann-fold domains"/>
    <property type="match status" value="1"/>
</dbReference>
<proteinExistence type="predicted"/>
<dbReference type="AlphaFoldDB" id="A0A523V0E2"/>
<organism evidence="2 3">
    <name type="scientific">Aerophobetes bacterium</name>
    <dbReference type="NCBI Taxonomy" id="2030807"/>
    <lineage>
        <taxon>Bacteria</taxon>
        <taxon>Candidatus Aerophobota</taxon>
    </lineage>
</organism>
<dbReference type="Pfam" id="PF01370">
    <property type="entry name" value="Epimerase"/>
    <property type="match status" value="1"/>
</dbReference>
<dbReference type="EMBL" id="SOJK01000051">
    <property type="protein sequence ID" value="TET48121.1"/>
    <property type="molecule type" value="Genomic_DNA"/>
</dbReference>
<feature type="domain" description="NAD-dependent epimerase/dehydratase" evidence="1">
    <location>
        <begin position="10"/>
        <end position="261"/>
    </location>
</feature>
<evidence type="ECO:0000313" key="3">
    <source>
        <dbReference type="Proteomes" id="UP000320679"/>
    </source>
</evidence>
<dbReference type="InterPro" id="IPR036291">
    <property type="entry name" value="NAD(P)-bd_dom_sf"/>
</dbReference>